<gene>
    <name evidence="2" type="ORF">GCM10009776_23640</name>
</gene>
<reference evidence="2 3" key="1">
    <citation type="journal article" date="2019" name="Int. J. Syst. Evol. Microbiol.">
        <title>The Global Catalogue of Microorganisms (GCM) 10K type strain sequencing project: providing services to taxonomists for standard genome sequencing and annotation.</title>
        <authorList>
            <consortium name="The Broad Institute Genomics Platform"/>
            <consortium name="The Broad Institute Genome Sequencing Center for Infectious Disease"/>
            <person name="Wu L."/>
            <person name="Ma J."/>
        </authorList>
    </citation>
    <scope>NUCLEOTIDE SEQUENCE [LARGE SCALE GENOMIC DNA]</scope>
    <source>
        <strain evidence="2 3">JCM 14901</strain>
    </source>
</reference>
<sequence>MRIDGDHARSRRLGILDPLGGHPEPQVLPGGQPCRDQVLQHLVLRIQPHPATDQRGEVDAVPLAGEAQLDAVVAVADRADPG</sequence>
<proteinExistence type="predicted"/>
<organism evidence="2 3">
    <name type="scientific">Microbacterium deminutum</name>
    <dbReference type="NCBI Taxonomy" id="344164"/>
    <lineage>
        <taxon>Bacteria</taxon>
        <taxon>Bacillati</taxon>
        <taxon>Actinomycetota</taxon>
        <taxon>Actinomycetes</taxon>
        <taxon>Micrococcales</taxon>
        <taxon>Microbacteriaceae</taxon>
        <taxon>Microbacterium</taxon>
    </lineage>
</organism>
<protein>
    <submittedName>
        <fullName evidence="2">Uncharacterized protein</fullName>
    </submittedName>
</protein>
<feature type="region of interest" description="Disordered" evidence="1">
    <location>
        <begin position="1"/>
        <end position="31"/>
    </location>
</feature>
<comment type="caution">
    <text evidence="2">The sequence shown here is derived from an EMBL/GenBank/DDBJ whole genome shotgun (WGS) entry which is preliminary data.</text>
</comment>
<name>A0ABN2QY71_9MICO</name>
<dbReference type="EMBL" id="BAAAOG010000004">
    <property type="protein sequence ID" value="GAA1960311.1"/>
    <property type="molecule type" value="Genomic_DNA"/>
</dbReference>
<evidence type="ECO:0000313" key="2">
    <source>
        <dbReference type="EMBL" id="GAA1960311.1"/>
    </source>
</evidence>
<evidence type="ECO:0000313" key="3">
    <source>
        <dbReference type="Proteomes" id="UP001499933"/>
    </source>
</evidence>
<accession>A0ABN2QY71</accession>
<evidence type="ECO:0000256" key="1">
    <source>
        <dbReference type="SAM" id="MobiDB-lite"/>
    </source>
</evidence>
<keyword evidence="3" id="KW-1185">Reference proteome</keyword>
<dbReference type="Proteomes" id="UP001499933">
    <property type="component" value="Unassembled WGS sequence"/>
</dbReference>